<name>A3II21_9CHRO</name>
<dbReference type="Proteomes" id="UP000003781">
    <property type="component" value="Unassembled WGS sequence"/>
</dbReference>
<dbReference type="AlphaFoldDB" id="A3II21"/>
<gene>
    <name evidence="1" type="ORF">CY0110_16697</name>
</gene>
<protein>
    <submittedName>
        <fullName evidence="1">Uncharacterized protein</fullName>
    </submittedName>
</protein>
<dbReference type="EMBL" id="AAXW01000002">
    <property type="protein sequence ID" value="EAZ93453.1"/>
    <property type="molecule type" value="Genomic_DNA"/>
</dbReference>
<comment type="caution">
    <text evidence="1">The sequence shown here is derived from an EMBL/GenBank/DDBJ whole genome shotgun (WGS) entry which is preliminary data.</text>
</comment>
<reference evidence="1 2" key="1">
    <citation type="submission" date="2007-03" db="EMBL/GenBank/DDBJ databases">
        <authorList>
            <person name="Stal L."/>
            <person name="Ferriera S."/>
            <person name="Johnson J."/>
            <person name="Kravitz S."/>
            <person name="Beeson K."/>
            <person name="Sutton G."/>
            <person name="Rogers Y.-H."/>
            <person name="Friedman R."/>
            <person name="Frazier M."/>
            <person name="Venter J.C."/>
        </authorList>
    </citation>
    <scope>NUCLEOTIDE SEQUENCE [LARGE SCALE GENOMIC DNA]</scope>
    <source>
        <strain evidence="1 2">CCY0110</strain>
    </source>
</reference>
<organism evidence="1 2">
    <name type="scientific">Crocosphaera chwakensis CCY0110</name>
    <dbReference type="NCBI Taxonomy" id="391612"/>
    <lineage>
        <taxon>Bacteria</taxon>
        <taxon>Bacillati</taxon>
        <taxon>Cyanobacteriota</taxon>
        <taxon>Cyanophyceae</taxon>
        <taxon>Oscillatoriophycideae</taxon>
        <taxon>Chroococcales</taxon>
        <taxon>Aphanothecaceae</taxon>
        <taxon>Crocosphaera</taxon>
        <taxon>Crocosphaera chwakensis</taxon>
    </lineage>
</organism>
<keyword evidence="2" id="KW-1185">Reference proteome</keyword>
<evidence type="ECO:0000313" key="1">
    <source>
        <dbReference type="EMBL" id="EAZ93453.1"/>
    </source>
</evidence>
<evidence type="ECO:0000313" key="2">
    <source>
        <dbReference type="Proteomes" id="UP000003781"/>
    </source>
</evidence>
<proteinExistence type="predicted"/>
<accession>A3II21</accession>
<sequence length="23" mass="2637">MGIDKKCFNANPFELGQIRKTLI</sequence>